<keyword evidence="4" id="KW-0540">Nuclease</keyword>
<evidence type="ECO:0000256" key="11">
    <source>
        <dbReference type="ARBA" id="ARBA00023125"/>
    </source>
</evidence>
<dbReference type="GO" id="GO:0035861">
    <property type="term" value="C:site of double-strand break"/>
    <property type="evidence" value="ECO:0007669"/>
    <property type="project" value="EnsemblFungi"/>
</dbReference>
<dbReference type="InterPro" id="IPR008918">
    <property type="entry name" value="HhH2"/>
</dbReference>
<evidence type="ECO:0000256" key="4">
    <source>
        <dbReference type="ARBA" id="ARBA00022722"/>
    </source>
</evidence>
<keyword evidence="8" id="KW-0269">Exonuclease</keyword>
<dbReference type="GO" id="GO:0000729">
    <property type="term" value="P:DNA double-strand break processing"/>
    <property type="evidence" value="ECO:0007669"/>
    <property type="project" value="EnsemblFungi"/>
</dbReference>
<evidence type="ECO:0000256" key="10">
    <source>
        <dbReference type="ARBA" id="ARBA00022881"/>
    </source>
</evidence>
<dbReference type="Gene3D" id="1.10.150.20">
    <property type="entry name" value="5' to 3' exonuclease, C-terminal subdomain"/>
    <property type="match status" value="1"/>
</dbReference>
<evidence type="ECO:0000313" key="18">
    <source>
        <dbReference type="Proteomes" id="UP000001072"/>
    </source>
</evidence>
<dbReference type="PANTHER" id="PTHR11081">
    <property type="entry name" value="FLAP ENDONUCLEASE FAMILY MEMBER"/>
    <property type="match status" value="1"/>
</dbReference>
<dbReference type="SUPFAM" id="SSF88723">
    <property type="entry name" value="PIN domain-like"/>
    <property type="match status" value="1"/>
</dbReference>
<feature type="compositionally biased region" description="Polar residues" evidence="14">
    <location>
        <begin position="416"/>
        <end position="425"/>
    </location>
</feature>
<keyword evidence="12" id="KW-0234">DNA repair</keyword>
<organism evidence="18">
    <name type="scientific">Melampsora larici-populina (strain 98AG31 / pathotype 3-4-7)</name>
    <name type="common">Poplar leaf rust fungus</name>
    <dbReference type="NCBI Taxonomy" id="747676"/>
    <lineage>
        <taxon>Eukaryota</taxon>
        <taxon>Fungi</taxon>
        <taxon>Dikarya</taxon>
        <taxon>Basidiomycota</taxon>
        <taxon>Pucciniomycotina</taxon>
        <taxon>Pucciniomycetes</taxon>
        <taxon>Pucciniales</taxon>
        <taxon>Melampsoraceae</taxon>
        <taxon>Melampsora</taxon>
    </lineage>
</organism>
<dbReference type="PANTHER" id="PTHR11081:SF65">
    <property type="entry name" value="DNA DAMAGE-INDUCIBLE PROTEIN DIN7-RELATED"/>
    <property type="match status" value="1"/>
</dbReference>
<dbReference type="PRINTS" id="PR00853">
    <property type="entry name" value="XPGRADSUPER"/>
</dbReference>
<feature type="compositionally biased region" description="Low complexity" evidence="14">
    <location>
        <begin position="358"/>
        <end position="367"/>
    </location>
</feature>
<keyword evidence="7" id="KW-0378">Hydrolase</keyword>
<dbReference type="CDD" id="cd09908">
    <property type="entry name" value="H3TH_EXO1"/>
    <property type="match status" value="1"/>
</dbReference>
<dbReference type="InterPro" id="IPR029060">
    <property type="entry name" value="PIN-like_dom_sf"/>
</dbReference>
<feature type="domain" description="XPG N-terminal" evidence="16">
    <location>
        <begin position="1"/>
        <end position="99"/>
    </location>
</feature>
<feature type="domain" description="XPG-I" evidence="15">
    <location>
        <begin position="138"/>
        <end position="210"/>
    </location>
</feature>
<evidence type="ECO:0000259" key="16">
    <source>
        <dbReference type="SMART" id="SM00485"/>
    </source>
</evidence>
<dbReference type="SMART" id="SM00279">
    <property type="entry name" value="HhH2"/>
    <property type="match status" value="1"/>
</dbReference>
<dbReference type="GO" id="GO:0005634">
    <property type="term" value="C:nucleus"/>
    <property type="evidence" value="ECO:0007669"/>
    <property type="project" value="UniProtKB-SubCell"/>
</dbReference>
<dbReference type="AlphaFoldDB" id="F4R6N2"/>
<keyword evidence="6" id="KW-0227">DNA damage</keyword>
<evidence type="ECO:0000259" key="15">
    <source>
        <dbReference type="SMART" id="SM00484"/>
    </source>
</evidence>
<gene>
    <name evidence="17" type="ORF">MELLADRAFT_41659</name>
</gene>
<keyword evidence="9" id="KW-0460">Magnesium</keyword>
<dbReference type="InterPro" id="IPR037315">
    <property type="entry name" value="EXO1_H3TH"/>
</dbReference>
<feature type="non-terminal residue" evidence="17">
    <location>
        <position position="484"/>
    </location>
</feature>
<dbReference type="RefSeq" id="XP_007404281.1">
    <property type="nucleotide sequence ID" value="XM_007404219.1"/>
</dbReference>
<dbReference type="FunFam" id="3.40.50.1010:FF:000002">
    <property type="entry name" value="Exonuclease 1, putative"/>
    <property type="match status" value="1"/>
</dbReference>
<dbReference type="GO" id="GO:0000710">
    <property type="term" value="P:meiotic mismatch repair"/>
    <property type="evidence" value="ECO:0007669"/>
    <property type="project" value="EnsemblFungi"/>
</dbReference>
<dbReference type="GO" id="GO:0051908">
    <property type="term" value="F:double-stranded DNA 5'-3' DNA exonuclease activity"/>
    <property type="evidence" value="ECO:0007669"/>
    <property type="project" value="EnsemblFungi"/>
</dbReference>
<dbReference type="GO" id="GO:0046872">
    <property type="term" value="F:metal ion binding"/>
    <property type="evidence" value="ECO:0007669"/>
    <property type="project" value="UniProtKB-KW"/>
</dbReference>
<dbReference type="CDD" id="cd09857">
    <property type="entry name" value="PIN_EXO1"/>
    <property type="match status" value="1"/>
</dbReference>
<evidence type="ECO:0000256" key="14">
    <source>
        <dbReference type="SAM" id="MobiDB-lite"/>
    </source>
</evidence>
<dbReference type="GO" id="GO:0017108">
    <property type="term" value="F:5'-flap endonuclease activity"/>
    <property type="evidence" value="ECO:0007669"/>
    <property type="project" value="TreeGrafter"/>
</dbReference>
<sequence length="484" mass="53477">MGIQGLLPFLKSIQRSSHIKEWAGKTLAIDAYVWLHRAAYGCAQELCLGTRTTKHIDYVMARVDLLRHHGVIPYVVFDGDALPGKRGTEEAREKRRQTNLALANSLLSEGKKEEAREAFVKATDITPQIAHDIILSLKEAGVKYVVAPYEADAQLRFLELHGHIDGILTEDSDLLVYGAKNVLFKLDPLGHCIHISRDDFGKVKDTQLSLWTDTEFRQMAILSGCDYLPSIHGLGLKKAYQLIKTYKSAERAIKATRLEGSLKVPLGYEALFRRAELTFLYQIVYDPTTRKLVHLHPLPSSQPNPEDLVSCGEFWEDQVAVAVAEGRADPFTKTTFQSSINVLPSVSTSRFIERSRPSQRSHPSSKPTAIPNQRTLKSFAFTASPEVNSKARLASSAELSAGQGALHPIENSILQPTLPQTSKPLSSKFFAAGSKDQDENVPTPPFVPIETSSSTLTFDELVPEDAEPLSQEAWSEISETGGSD</sequence>
<reference evidence="18" key="1">
    <citation type="journal article" date="2011" name="Proc. Natl. Acad. Sci. U.S.A.">
        <title>Obligate biotrophy features unraveled by the genomic analysis of rust fungi.</title>
        <authorList>
            <person name="Duplessis S."/>
            <person name="Cuomo C.A."/>
            <person name="Lin Y.-C."/>
            <person name="Aerts A."/>
            <person name="Tisserant E."/>
            <person name="Veneault-Fourrey C."/>
            <person name="Joly D.L."/>
            <person name="Hacquard S."/>
            <person name="Amselem J."/>
            <person name="Cantarel B.L."/>
            <person name="Chiu R."/>
            <person name="Coutinho P.M."/>
            <person name="Feau N."/>
            <person name="Field M."/>
            <person name="Frey P."/>
            <person name="Gelhaye E."/>
            <person name="Goldberg J."/>
            <person name="Grabherr M.G."/>
            <person name="Kodira C.D."/>
            <person name="Kohler A."/>
            <person name="Kuees U."/>
            <person name="Lindquist E.A."/>
            <person name="Lucas S.M."/>
            <person name="Mago R."/>
            <person name="Mauceli E."/>
            <person name="Morin E."/>
            <person name="Murat C."/>
            <person name="Pangilinan J.L."/>
            <person name="Park R."/>
            <person name="Pearson M."/>
            <person name="Quesneville H."/>
            <person name="Rouhier N."/>
            <person name="Sakthikumar S."/>
            <person name="Salamov A.A."/>
            <person name="Schmutz J."/>
            <person name="Selles B."/>
            <person name="Shapiro H."/>
            <person name="Tanguay P."/>
            <person name="Tuskan G.A."/>
            <person name="Henrissat B."/>
            <person name="Van de Peer Y."/>
            <person name="Rouze P."/>
            <person name="Ellis J.G."/>
            <person name="Dodds P.N."/>
            <person name="Schein J.E."/>
            <person name="Zhong S."/>
            <person name="Hamelin R.C."/>
            <person name="Grigoriev I.V."/>
            <person name="Szabo L.J."/>
            <person name="Martin F."/>
        </authorList>
    </citation>
    <scope>NUCLEOTIDE SEQUENCE [LARGE SCALE GENOMIC DNA]</scope>
    <source>
        <strain evidence="18">98AG31 / pathotype 3-4-7</strain>
    </source>
</reference>
<dbReference type="SUPFAM" id="SSF47807">
    <property type="entry name" value="5' to 3' exonuclease, C-terminal subdomain"/>
    <property type="match status" value="1"/>
</dbReference>
<dbReference type="GO" id="GO:0043570">
    <property type="term" value="P:maintenance of DNA repeat elements"/>
    <property type="evidence" value="ECO:0007669"/>
    <property type="project" value="EnsemblFungi"/>
</dbReference>
<keyword evidence="18" id="KW-1185">Reference proteome</keyword>
<evidence type="ECO:0000256" key="8">
    <source>
        <dbReference type="ARBA" id="ARBA00022839"/>
    </source>
</evidence>
<dbReference type="InterPro" id="IPR006084">
    <property type="entry name" value="XPG/Rad2"/>
</dbReference>
<feature type="region of interest" description="Disordered" evidence="14">
    <location>
        <begin position="350"/>
        <end position="372"/>
    </location>
</feature>
<feature type="region of interest" description="Disordered" evidence="14">
    <location>
        <begin position="416"/>
        <end position="484"/>
    </location>
</feature>
<dbReference type="InterPro" id="IPR044752">
    <property type="entry name" value="PIN-like_EXO1"/>
</dbReference>
<dbReference type="HOGENOM" id="CLU_008978_5_3_1"/>
<dbReference type="InterPro" id="IPR006086">
    <property type="entry name" value="XPG-I_dom"/>
</dbReference>
<evidence type="ECO:0000256" key="6">
    <source>
        <dbReference type="ARBA" id="ARBA00022763"/>
    </source>
</evidence>
<evidence type="ECO:0000256" key="7">
    <source>
        <dbReference type="ARBA" id="ARBA00022801"/>
    </source>
</evidence>
<evidence type="ECO:0000313" key="17">
    <source>
        <dbReference type="EMBL" id="EGG11906.1"/>
    </source>
</evidence>
<evidence type="ECO:0000256" key="5">
    <source>
        <dbReference type="ARBA" id="ARBA00022723"/>
    </source>
</evidence>
<dbReference type="Proteomes" id="UP000001072">
    <property type="component" value="Unassembled WGS sequence"/>
</dbReference>
<dbReference type="InterPro" id="IPR006085">
    <property type="entry name" value="XPG_DNA_repair_N"/>
</dbReference>
<dbReference type="GO" id="GO:1990426">
    <property type="term" value="P:mitotic recombination-dependent replication fork processing"/>
    <property type="evidence" value="ECO:0007669"/>
    <property type="project" value="EnsemblFungi"/>
</dbReference>
<dbReference type="SMART" id="SM00485">
    <property type="entry name" value="XPGN"/>
    <property type="match status" value="1"/>
</dbReference>
<dbReference type="SMART" id="SM00484">
    <property type="entry name" value="XPGI"/>
    <property type="match status" value="1"/>
</dbReference>
<protein>
    <submittedName>
        <fullName evidence="17">Uncharacterized protein</fullName>
    </submittedName>
</protein>
<proteinExistence type="inferred from homology"/>
<dbReference type="FunFam" id="1.10.150.20:FF:000011">
    <property type="entry name" value="exonuclease 1"/>
    <property type="match status" value="1"/>
</dbReference>
<comment type="cofactor">
    <cofactor evidence="1">
        <name>Mg(2+)</name>
        <dbReference type="ChEBI" id="CHEBI:18420"/>
    </cofactor>
</comment>
<evidence type="ECO:0000256" key="12">
    <source>
        <dbReference type="ARBA" id="ARBA00023204"/>
    </source>
</evidence>
<evidence type="ECO:0000256" key="2">
    <source>
        <dbReference type="ARBA" id="ARBA00004123"/>
    </source>
</evidence>
<evidence type="ECO:0000256" key="3">
    <source>
        <dbReference type="ARBA" id="ARBA00010563"/>
    </source>
</evidence>
<dbReference type="Pfam" id="PF00867">
    <property type="entry name" value="XPG_I"/>
    <property type="match status" value="1"/>
</dbReference>
<comment type="similarity">
    <text evidence="3">Belongs to the XPG/RAD2 endonuclease family. EXO1 subfamily.</text>
</comment>
<dbReference type="GO" id="GO:0003690">
    <property type="term" value="F:double-stranded DNA binding"/>
    <property type="evidence" value="ECO:0007669"/>
    <property type="project" value="EnsemblFungi"/>
</dbReference>
<dbReference type="OrthoDB" id="2504872at2759"/>
<dbReference type="FunCoup" id="F4R6N2">
    <property type="interactions" value="221"/>
</dbReference>
<evidence type="ECO:0000256" key="9">
    <source>
        <dbReference type="ARBA" id="ARBA00022842"/>
    </source>
</evidence>
<dbReference type="InParanoid" id="F4R6N2"/>
<dbReference type="EMBL" id="GL883091">
    <property type="protein sequence ID" value="EGG11906.1"/>
    <property type="molecule type" value="Genomic_DNA"/>
</dbReference>
<comment type="subcellular location">
    <subcellularLocation>
        <location evidence="2">Nucleus</location>
    </subcellularLocation>
</comment>
<name>F4R6N2_MELLP</name>
<keyword evidence="10" id="KW-0267">Excision nuclease</keyword>
<evidence type="ECO:0000256" key="1">
    <source>
        <dbReference type="ARBA" id="ARBA00001946"/>
    </source>
</evidence>
<dbReference type="Gene3D" id="3.40.50.1010">
    <property type="entry name" value="5'-nuclease"/>
    <property type="match status" value="1"/>
</dbReference>
<dbReference type="STRING" id="747676.F4R6N2"/>
<dbReference type="eggNOG" id="KOG2518">
    <property type="taxonomic scope" value="Eukaryota"/>
</dbReference>
<dbReference type="Pfam" id="PF00752">
    <property type="entry name" value="XPG_N"/>
    <property type="match status" value="1"/>
</dbReference>
<dbReference type="KEGG" id="mlr:MELLADRAFT_41659"/>
<keyword evidence="5" id="KW-0479">Metal-binding</keyword>
<evidence type="ECO:0000256" key="13">
    <source>
        <dbReference type="ARBA" id="ARBA00023242"/>
    </source>
</evidence>
<dbReference type="VEuPathDB" id="FungiDB:MELLADRAFT_41659"/>
<keyword evidence="13" id="KW-0539">Nucleus</keyword>
<accession>F4R6N2</accession>
<dbReference type="GeneID" id="18927997"/>
<keyword evidence="11" id="KW-0238">DNA-binding</keyword>
<dbReference type="InterPro" id="IPR036279">
    <property type="entry name" value="5-3_exonuclease_C_sf"/>
</dbReference>